<reference evidence="2 3" key="1">
    <citation type="journal article" date="2018" name="Evol. Lett.">
        <title>Horizontal gene cluster transfer increased hallucinogenic mushroom diversity.</title>
        <authorList>
            <person name="Reynolds H.T."/>
            <person name="Vijayakumar V."/>
            <person name="Gluck-Thaler E."/>
            <person name="Korotkin H.B."/>
            <person name="Matheny P.B."/>
            <person name="Slot J.C."/>
        </authorList>
    </citation>
    <scope>NUCLEOTIDE SEQUENCE [LARGE SCALE GENOMIC DNA]</scope>
    <source>
        <strain evidence="2 3">2629</strain>
    </source>
</reference>
<gene>
    <name evidence="2" type="ORF">CVT24_013117</name>
</gene>
<keyword evidence="3" id="KW-1185">Reference proteome</keyword>
<accession>A0A409YN68</accession>
<dbReference type="InParanoid" id="A0A409YN68"/>
<dbReference type="STRING" id="181874.A0A409YN68"/>
<proteinExistence type="predicted"/>
<evidence type="ECO:0000256" key="1">
    <source>
        <dbReference type="SAM" id="MobiDB-lite"/>
    </source>
</evidence>
<feature type="compositionally biased region" description="Acidic residues" evidence="1">
    <location>
        <begin position="367"/>
        <end position="399"/>
    </location>
</feature>
<feature type="region of interest" description="Disordered" evidence="1">
    <location>
        <begin position="362"/>
        <end position="399"/>
    </location>
</feature>
<dbReference type="Proteomes" id="UP000284842">
    <property type="component" value="Unassembled WGS sequence"/>
</dbReference>
<dbReference type="AlphaFoldDB" id="A0A409YN68"/>
<sequence>MQNIPILLHDRWRLKAVAKNTSGQATLNQKSSLTQQRTQLRTKIQTWQLLLPLYIPGLLQYQIDLEKKHGRIPEPEHPEEQKIWLPSHLPAELRNDMCYPGLPEMEEKLRTAQCYSALDALRHCLRIKSRLYFQKQKNIRGQRDGTHSRAVIDRIHLKAVRAGQKYRWARAAKLKLSGKGDWENVLKPLEDSDIRSYREAEQVRPKKGRMGTREDNEKVEWEVTPDVENLRHLGLEAERDKRSGTGETRRTFSWIWLMPRKPNAADATDETMRVEWVKSRARATRAKEEVLLLKEEMRRVVAFLGWKSHWWLNRVGMRSGLDKSLAEGLRAIAVKQSQLQMSLRDSFQALWKVPLKDISPDQLIVPDDMEDGVPKTDEDDDSEEEGEEVLVDGSDGEDE</sequence>
<evidence type="ECO:0000313" key="3">
    <source>
        <dbReference type="Proteomes" id="UP000284842"/>
    </source>
</evidence>
<name>A0A409YN68_9AGAR</name>
<evidence type="ECO:0000313" key="2">
    <source>
        <dbReference type="EMBL" id="PPR04511.1"/>
    </source>
</evidence>
<organism evidence="2 3">
    <name type="scientific">Panaeolus cyanescens</name>
    <dbReference type="NCBI Taxonomy" id="181874"/>
    <lineage>
        <taxon>Eukaryota</taxon>
        <taxon>Fungi</taxon>
        <taxon>Dikarya</taxon>
        <taxon>Basidiomycota</taxon>
        <taxon>Agaricomycotina</taxon>
        <taxon>Agaricomycetes</taxon>
        <taxon>Agaricomycetidae</taxon>
        <taxon>Agaricales</taxon>
        <taxon>Agaricineae</taxon>
        <taxon>Galeropsidaceae</taxon>
        <taxon>Panaeolus</taxon>
    </lineage>
</organism>
<protein>
    <submittedName>
        <fullName evidence="2">Uncharacterized protein</fullName>
    </submittedName>
</protein>
<dbReference type="EMBL" id="NHTK01000937">
    <property type="protein sequence ID" value="PPR04511.1"/>
    <property type="molecule type" value="Genomic_DNA"/>
</dbReference>
<comment type="caution">
    <text evidence="2">The sequence shown here is derived from an EMBL/GenBank/DDBJ whole genome shotgun (WGS) entry which is preliminary data.</text>
</comment>
<dbReference type="OrthoDB" id="3062870at2759"/>